<dbReference type="Pfam" id="PF07715">
    <property type="entry name" value="Plug"/>
    <property type="match status" value="1"/>
</dbReference>
<dbReference type="Gene3D" id="2.170.130.10">
    <property type="entry name" value="TonB-dependent receptor, plug domain"/>
    <property type="match status" value="1"/>
</dbReference>
<evidence type="ECO:0000259" key="12">
    <source>
        <dbReference type="Pfam" id="PF07715"/>
    </source>
</evidence>
<dbReference type="NCBIfam" id="TIGR04056">
    <property type="entry name" value="OMP_RagA_SusC"/>
    <property type="match status" value="1"/>
</dbReference>
<evidence type="ECO:0000256" key="5">
    <source>
        <dbReference type="ARBA" id="ARBA00023077"/>
    </source>
</evidence>
<keyword evidence="6 8" id="KW-0472">Membrane</keyword>
<keyword evidence="5 9" id="KW-0798">TonB box</keyword>
<dbReference type="InterPro" id="IPR000531">
    <property type="entry name" value="Beta-barrel_TonB"/>
</dbReference>
<dbReference type="InterPro" id="IPR012910">
    <property type="entry name" value="Plug_dom"/>
</dbReference>
<dbReference type="Gene3D" id="2.60.40.1120">
    <property type="entry name" value="Carboxypeptidase-like, regulatory domain"/>
    <property type="match status" value="1"/>
</dbReference>
<evidence type="ECO:0000313" key="14">
    <source>
        <dbReference type="Proteomes" id="UP001210231"/>
    </source>
</evidence>
<evidence type="ECO:0000256" key="3">
    <source>
        <dbReference type="ARBA" id="ARBA00022452"/>
    </source>
</evidence>
<evidence type="ECO:0000256" key="10">
    <source>
        <dbReference type="SAM" id="SignalP"/>
    </source>
</evidence>
<evidence type="ECO:0000256" key="9">
    <source>
        <dbReference type="RuleBase" id="RU003357"/>
    </source>
</evidence>
<comment type="similarity">
    <text evidence="8 9">Belongs to the TonB-dependent receptor family.</text>
</comment>
<dbReference type="Pfam" id="PF13715">
    <property type="entry name" value="CarbopepD_reg_2"/>
    <property type="match status" value="1"/>
</dbReference>
<dbReference type="Proteomes" id="UP001210231">
    <property type="component" value="Unassembled WGS sequence"/>
</dbReference>
<dbReference type="InterPro" id="IPR036942">
    <property type="entry name" value="Beta-barrel_TonB_sf"/>
</dbReference>
<gene>
    <name evidence="13" type="ORF">O3P16_04520</name>
</gene>
<evidence type="ECO:0000256" key="8">
    <source>
        <dbReference type="PROSITE-ProRule" id="PRU01360"/>
    </source>
</evidence>
<dbReference type="InterPro" id="IPR008969">
    <property type="entry name" value="CarboxyPept-like_regulatory"/>
</dbReference>
<keyword evidence="13" id="KW-0675">Receptor</keyword>
<evidence type="ECO:0000313" key="13">
    <source>
        <dbReference type="EMBL" id="MDA3614058.1"/>
    </source>
</evidence>
<dbReference type="NCBIfam" id="TIGR04057">
    <property type="entry name" value="SusC_RagA_signa"/>
    <property type="match status" value="1"/>
</dbReference>
<organism evidence="13 14">
    <name type="scientific">Polluticaenibacter yanchengensis</name>
    <dbReference type="NCBI Taxonomy" id="3014562"/>
    <lineage>
        <taxon>Bacteria</taxon>
        <taxon>Pseudomonadati</taxon>
        <taxon>Bacteroidota</taxon>
        <taxon>Chitinophagia</taxon>
        <taxon>Chitinophagales</taxon>
        <taxon>Chitinophagaceae</taxon>
        <taxon>Polluticaenibacter</taxon>
    </lineage>
</organism>
<evidence type="ECO:0000256" key="2">
    <source>
        <dbReference type="ARBA" id="ARBA00022448"/>
    </source>
</evidence>
<dbReference type="SUPFAM" id="SSF56935">
    <property type="entry name" value="Porins"/>
    <property type="match status" value="1"/>
</dbReference>
<keyword evidence="10" id="KW-0732">Signal</keyword>
<dbReference type="Gene3D" id="2.40.170.20">
    <property type="entry name" value="TonB-dependent receptor, beta-barrel domain"/>
    <property type="match status" value="1"/>
</dbReference>
<dbReference type="InterPro" id="IPR023996">
    <property type="entry name" value="TonB-dep_OMP_SusC/RagA"/>
</dbReference>
<proteinExistence type="inferred from homology"/>
<evidence type="ECO:0000259" key="11">
    <source>
        <dbReference type="Pfam" id="PF00593"/>
    </source>
</evidence>
<evidence type="ECO:0000256" key="4">
    <source>
        <dbReference type="ARBA" id="ARBA00022692"/>
    </source>
</evidence>
<name>A0ABT4UGT9_9BACT</name>
<reference evidence="13 14" key="1">
    <citation type="submission" date="2022-12" db="EMBL/GenBank/DDBJ databases">
        <title>Chitinophagaceae gen. sp. nov., a new member of the family Chitinophagaceae, isolated from soil in a chemical factory.</title>
        <authorList>
            <person name="Ke Z."/>
        </authorList>
    </citation>
    <scope>NUCLEOTIDE SEQUENCE [LARGE SCALE GENOMIC DNA]</scope>
    <source>
        <strain evidence="13 14">LY-5</strain>
    </source>
</reference>
<protein>
    <submittedName>
        <fullName evidence="13">TonB-dependent receptor</fullName>
    </submittedName>
</protein>
<accession>A0ABT4UGT9</accession>
<feature type="chain" id="PRO_5046940868" evidence="10">
    <location>
        <begin position="21"/>
        <end position="1047"/>
    </location>
</feature>
<evidence type="ECO:0000256" key="6">
    <source>
        <dbReference type="ARBA" id="ARBA00023136"/>
    </source>
</evidence>
<dbReference type="PROSITE" id="PS52016">
    <property type="entry name" value="TONB_DEPENDENT_REC_3"/>
    <property type="match status" value="1"/>
</dbReference>
<keyword evidence="4 8" id="KW-0812">Transmembrane</keyword>
<feature type="domain" description="TonB-dependent receptor-like beta-barrel" evidence="11">
    <location>
        <begin position="449"/>
        <end position="902"/>
    </location>
</feature>
<keyword evidence="3 8" id="KW-1134">Transmembrane beta strand</keyword>
<keyword evidence="14" id="KW-1185">Reference proteome</keyword>
<feature type="signal peptide" evidence="10">
    <location>
        <begin position="1"/>
        <end position="20"/>
    </location>
</feature>
<keyword evidence="7 8" id="KW-0998">Cell outer membrane</keyword>
<comment type="caution">
    <text evidence="13">The sequence shown here is derived from an EMBL/GenBank/DDBJ whole genome shotgun (WGS) entry which is preliminary data.</text>
</comment>
<dbReference type="RefSeq" id="WP_407030386.1">
    <property type="nucleotide sequence ID" value="NZ_JAQGEF010000004.1"/>
</dbReference>
<dbReference type="Pfam" id="PF00593">
    <property type="entry name" value="TonB_dep_Rec_b-barrel"/>
    <property type="match status" value="1"/>
</dbReference>
<feature type="domain" description="TonB-dependent receptor plug" evidence="12">
    <location>
        <begin position="114"/>
        <end position="231"/>
    </location>
</feature>
<dbReference type="EMBL" id="JAQGEF010000004">
    <property type="protein sequence ID" value="MDA3614058.1"/>
    <property type="molecule type" value="Genomic_DNA"/>
</dbReference>
<dbReference type="SUPFAM" id="SSF49464">
    <property type="entry name" value="Carboxypeptidase regulatory domain-like"/>
    <property type="match status" value="1"/>
</dbReference>
<evidence type="ECO:0000256" key="7">
    <source>
        <dbReference type="ARBA" id="ARBA00023237"/>
    </source>
</evidence>
<dbReference type="InterPro" id="IPR037066">
    <property type="entry name" value="Plug_dom_sf"/>
</dbReference>
<comment type="subcellular location">
    <subcellularLocation>
        <location evidence="1 8">Cell outer membrane</location>
        <topology evidence="1 8">Multi-pass membrane protein</topology>
    </subcellularLocation>
</comment>
<keyword evidence="2 8" id="KW-0813">Transport</keyword>
<dbReference type="InterPro" id="IPR039426">
    <property type="entry name" value="TonB-dep_rcpt-like"/>
</dbReference>
<evidence type="ECO:0000256" key="1">
    <source>
        <dbReference type="ARBA" id="ARBA00004571"/>
    </source>
</evidence>
<sequence>MKKVLLKVVALMFLSVSVWAQKKISGKVTDKNGNPVEGASVLVKGTKVGTTTDTNGNYTLTAPEGSKILIVSSVGHEQMEMAIGTGNTVSFTLNQSVGRSEDVVVVGYATQKRKEFSGSAAIVKGSAIAEKPVQSFAQGLTGQASGVNIIQPNGLLNNPPVIRVRGLSSISLSSFPLVVVDGIPISTGDVSTSAVTNNPLSDINPADIESIDILKDAASASIYGSRAAAGVLLITTKKGKSGRTTVNYDGWLGQTQAVRLPKMLNAQQYVTHKNAAIANALSVNPNFSAAPRDAFAMMNDDKGNPVDVNWQDVVYRSAISHNHNLTFSGGNDKTNFYLSAGFSDQEGFLKANTFERRSVRVNINHKLTDKIKLFTVVNYTNGINNAPNSGSYAGGAFASSGLGRIANAQAPNVPIYNANGTLNIEAGAIGRGANKISLQFVNPIPLIEQDKNRSETNRIFANLGTDIQIVDGLSFRTSYTWDLRLTDNQRFWNPVQGDGYASTGQAYNNSARSDNWNWTNILQYQKTFKDAHNLTILAGNDVQKTRTDNWGGNRDFLADPFFSQFQGTFINNTPGGNGISEISFEAYLASLSYNFKNKYYFSANVRRDGNSALSTDNRWGTFGGASVGWTLSNENFFQNSSLSNVFNNLKLKASWGKTGNGNLANYYGAYNLYDATIYGTSAGAVFYAQAGNDKLKWETSKQTNIGLELGIIKGRLNFEMNWFNKDINNMILAVPQAPSKGVPGNTILFNVGSMYNKGLDFTINMVPVQKGDFKWNTNINFTTIKNKVTALVSNNTPILGYTSSLELSSITEVGASASSIFGVQSNGVNPENGRRIFIDNQGRQVQYQHQGGADAWTLLDGTRVSSGSVTSAAKNLGNTQPTWFGGFNNTLTYKSFDLGLNITFSGGNYIYNGSRAGLLDQRVWNNSTEILGAWSPQNKNSKIPRPIYTDNISNGSAFLISDNVEKGDFLRFQNVVLGYSVPKSTLGNSAIKNVRLYLQASNLFLITGYSGVDPEISSNGNSNISSGIERNSIPQGRTLTVGVNIGF</sequence>
<dbReference type="InterPro" id="IPR023997">
    <property type="entry name" value="TonB-dep_OMP_SusC/RagA_CS"/>
</dbReference>